<name>A0AA39L1I9_MICHY</name>
<dbReference type="InterPro" id="IPR002130">
    <property type="entry name" value="Cyclophilin-type_PPIase_dom"/>
</dbReference>
<dbReference type="InterPro" id="IPR029000">
    <property type="entry name" value="Cyclophilin-like_dom_sf"/>
</dbReference>
<comment type="caution">
    <text evidence="4">The sequence shown here is derived from an EMBL/GenBank/DDBJ whole genome shotgun (WGS) entry which is preliminary data.</text>
</comment>
<dbReference type="GO" id="GO:0003755">
    <property type="term" value="F:peptidyl-prolyl cis-trans isomerase activity"/>
    <property type="evidence" value="ECO:0007669"/>
    <property type="project" value="InterPro"/>
</dbReference>
<keyword evidence="2" id="KW-0472">Membrane</keyword>
<dbReference type="AlphaFoldDB" id="A0AA39L1I9"/>
<evidence type="ECO:0000256" key="2">
    <source>
        <dbReference type="SAM" id="Phobius"/>
    </source>
</evidence>
<protein>
    <recommendedName>
        <fullName evidence="3">PPIase cyclophilin-type domain-containing protein</fullName>
    </recommendedName>
</protein>
<feature type="region of interest" description="Disordered" evidence="1">
    <location>
        <begin position="307"/>
        <end position="332"/>
    </location>
</feature>
<dbReference type="PROSITE" id="PS50072">
    <property type="entry name" value="CSA_PPIASE_2"/>
    <property type="match status" value="1"/>
</dbReference>
<dbReference type="Proteomes" id="UP001168972">
    <property type="component" value="Unassembled WGS sequence"/>
</dbReference>
<keyword evidence="2" id="KW-1133">Transmembrane helix</keyword>
<dbReference type="SUPFAM" id="SSF50891">
    <property type="entry name" value="Cyclophilin-like"/>
    <property type="match status" value="1"/>
</dbReference>
<reference evidence="4" key="1">
    <citation type="journal article" date="2023" name="bioRxiv">
        <title>Scaffold-level genome assemblies of two parasitoid biocontrol wasps reveal the parthenogenesis mechanism and an associated novel virus.</title>
        <authorList>
            <person name="Inwood S."/>
            <person name="Skelly J."/>
            <person name="Guhlin J."/>
            <person name="Harrop T."/>
            <person name="Goldson S."/>
            <person name="Dearden P."/>
        </authorList>
    </citation>
    <scope>NUCLEOTIDE SEQUENCE</scope>
    <source>
        <strain evidence="4">Lincoln</strain>
        <tissue evidence="4">Whole body</tissue>
    </source>
</reference>
<organism evidence="4 5">
    <name type="scientific">Microctonus hyperodae</name>
    <name type="common">Parasitoid wasp</name>
    <dbReference type="NCBI Taxonomy" id="165561"/>
    <lineage>
        <taxon>Eukaryota</taxon>
        <taxon>Metazoa</taxon>
        <taxon>Ecdysozoa</taxon>
        <taxon>Arthropoda</taxon>
        <taxon>Hexapoda</taxon>
        <taxon>Insecta</taxon>
        <taxon>Pterygota</taxon>
        <taxon>Neoptera</taxon>
        <taxon>Endopterygota</taxon>
        <taxon>Hymenoptera</taxon>
        <taxon>Apocrita</taxon>
        <taxon>Ichneumonoidea</taxon>
        <taxon>Braconidae</taxon>
        <taxon>Euphorinae</taxon>
        <taxon>Microctonus</taxon>
    </lineage>
</organism>
<feature type="domain" description="PPIase cyclophilin-type" evidence="3">
    <location>
        <begin position="140"/>
        <end position="298"/>
    </location>
</feature>
<evidence type="ECO:0000313" key="4">
    <source>
        <dbReference type="EMBL" id="KAK0181497.1"/>
    </source>
</evidence>
<gene>
    <name evidence="4" type="ORF">PV327_003776</name>
</gene>
<evidence type="ECO:0000259" key="3">
    <source>
        <dbReference type="PROSITE" id="PS50072"/>
    </source>
</evidence>
<accession>A0AA39L1I9</accession>
<evidence type="ECO:0000313" key="5">
    <source>
        <dbReference type="Proteomes" id="UP001168972"/>
    </source>
</evidence>
<dbReference type="PANTHER" id="PTHR11071:SF561">
    <property type="entry name" value="PEPTIDYL-PROLYL CIS-TRANS ISOMERASE D-RELATED"/>
    <property type="match status" value="1"/>
</dbReference>
<dbReference type="Gene3D" id="2.40.100.10">
    <property type="entry name" value="Cyclophilin-like"/>
    <property type="match status" value="1"/>
</dbReference>
<proteinExistence type="predicted"/>
<reference evidence="4" key="2">
    <citation type="submission" date="2023-03" db="EMBL/GenBank/DDBJ databases">
        <authorList>
            <person name="Inwood S.N."/>
            <person name="Skelly J.G."/>
            <person name="Guhlin J."/>
            <person name="Harrop T.W.R."/>
            <person name="Goldson S.G."/>
            <person name="Dearden P.K."/>
        </authorList>
    </citation>
    <scope>NUCLEOTIDE SEQUENCE</scope>
    <source>
        <strain evidence="4">Lincoln</strain>
        <tissue evidence="4">Whole body</tissue>
    </source>
</reference>
<sequence>MSSLIRIDRDNEYSSTNQSTVIKINGVINQISFQKAKWCALMLHNRLPWTFAKPEIHEMFQMEWHDYLAKARRDIGGRMWILNRSVAVFINDKYIGSDIDFLNYVNEIYVICLPINSDFYENLIANDLKRIIESSRKFIFFTFNINGVTIGSFLFMLYSDLLPQTCEYFLNLCVGDEKNLLNEQKINYKNSTIRRIVKNRWLQMGDIEIHGSIETMTTPDESHCIPHDRCGVLSLSNNGNHRNGPQFIICLNPNPWMDGNYLAFGQLVDGMKTLKKIEETPTYYEAPMEKIVISQCGEYNFSKEPQLEINPDIISDNEDSSREEIEDDPQASLCTTDNNSCVTY</sequence>
<keyword evidence="2" id="KW-0812">Transmembrane</keyword>
<evidence type="ECO:0000256" key="1">
    <source>
        <dbReference type="SAM" id="MobiDB-lite"/>
    </source>
</evidence>
<feature type="transmembrane region" description="Helical" evidence="2">
    <location>
        <begin position="138"/>
        <end position="158"/>
    </location>
</feature>
<dbReference type="GO" id="GO:0005737">
    <property type="term" value="C:cytoplasm"/>
    <property type="evidence" value="ECO:0007669"/>
    <property type="project" value="TreeGrafter"/>
</dbReference>
<dbReference type="Pfam" id="PF00160">
    <property type="entry name" value="Pro_isomerase"/>
    <property type="match status" value="1"/>
</dbReference>
<dbReference type="PRINTS" id="PR00153">
    <property type="entry name" value="CSAPPISMRASE"/>
</dbReference>
<keyword evidence="5" id="KW-1185">Reference proteome</keyword>
<dbReference type="EMBL" id="JAQQBR010000002">
    <property type="protein sequence ID" value="KAK0181497.1"/>
    <property type="molecule type" value="Genomic_DNA"/>
</dbReference>
<dbReference type="PANTHER" id="PTHR11071">
    <property type="entry name" value="PEPTIDYL-PROLYL CIS-TRANS ISOMERASE"/>
    <property type="match status" value="1"/>
</dbReference>